<accession>D3G1K9</accession>
<evidence type="ECO:0000256" key="3">
    <source>
        <dbReference type="ARBA" id="ARBA00022806"/>
    </source>
</evidence>
<name>D3G1K9_ALKPO</name>
<dbReference type="PANTHER" id="PTHR43788">
    <property type="entry name" value="DNA2/NAM7 HELICASE FAMILY MEMBER"/>
    <property type="match status" value="1"/>
</dbReference>
<keyword evidence="4" id="KW-0067">ATP-binding</keyword>
<evidence type="ECO:0000313" key="7">
    <source>
        <dbReference type="Proteomes" id="UP000001544"/>
    </source>
</evidence>
<dbReference type="eggNOG" id="COG1112">
    <property type="taxonomic scope" value="Bacteria"/>
</dbReference>
<dbReference type="InterPro" id="IPR041679">
    <property type="entry name" value="DNA2/NAM7-like_C"/>
</dbReference>
<evidence type="ECO:0000256" key="1">
    <source>
        <dbReference type="ARBA" id="ARBA00022741"/>
    </source>
</evidence>
<dbReference type="InterPro" id="IPR050534">
    <property type="entry name" value="Coronavir_polyprotein_1ab"/>
</dbReference>
<dbReference type="GO" id="GO:0016787">
    <property type="term" value="F:hydrolase activity"/>
    <property type="evidence" value="ECO:0007669"/>
    <property type="project" value="UniProtKB-KW"/>
</dbReference>
<organism evidence="6 7">
    <name type="scientific">Alkalihalophilus pseudofirmus (strain ATCC BAA-2126 / JCM 17055 / OF4)</name>
    <name type="common">Bacillus pseudofirmus</name>
    <dbReference type="NCBI Taxonomy" id="398511"/>
    <lineage>
        <taxon>Bacteria</taxon>
        <taxon>Bacillati</taxon>
        <taxon>Bacillota</taxon>
        <taxon>Bacilli</taxon>
        <taxon>Bacillales</taxon>
        <taxon>Bacillaceae</taxon>
        <taxon>Alkalihalophilus</taxon>
    </lineage>
</organism>
<keyword evidence="7" id="KW-1185">Reference proteome</keyword>
<protein>
    <recommendedName>
        <fullName evidence="5">DNA2/NAM7 helicase-like C-terminal domain-containing protein</fullName>
    </recommendedName>
</protein>
<dbReference type="GO" id="GO:0005524">
    <property type="term" value="F:ATP binding"/>
    <property type="evidence" value="ECO:0007669"/>
    <property type="project" value="UniProtKB-KW"/>
</dbReference>
<dbReference type="AlphaFoldDB" id="D3G1K9"/>
<evidence type="ECO:0000259" key="5">
    <source>
        <dbReference type="Pfam" id="PF13087"/>
    </source>
</evidence>
<evidence type="ECO:0000313" key="6">
    <source>
        <dbReference type="EMBL" id="ADC52235.1"/>
    </source>
</evidence>
<sequence length="230" mass="27009">MAKYLRKKLLDSIKGKLGEINEMKPLLEAVLNQQSINQNWDTLKKQSYILMKKYVDLRNRRSNNMLVEEIDKYIKGEYSFPSVFVITPFSVVKNEIKKDLVSGLFKNMKIWLEAPPIYDIEYSFGVKSLLKQEIEEFETFYKDWVQNNVGTVHTFQGKEADIVYFVTGTDATTLSAGEWACKEPNLLNVAVTRAKKEFYIIGDKNLLERFDNYKIIIQEIEEYETETKYY</sequence>
<gene>
    <name evidence="6" type="ordered locus">BpOF4_21199</name>
</gene>
<dbReference type="Proteomes" id="UP000001544">
    <property type="component" value="Plasmid pBpOF4-01"/>
</dbReference>
<keyword evidence="6" id="KW-0614">Plasmid</keyword>
<geneLocation type="plasmid" evidence="6 7">
    <name>pBpOF4-01</name>
</geneLocation>
<dbReference type="Pfam" id="PF13087">
    <property type="entry name" value="AAA_12"/>
    <property type="match status" value="1"/>
</dbReference>
<feature type="domain" description="DNA2/NAM7 helicase-like C-terminal" evidence="5">
    <location>
        <begin position="39"/>
        <end position="204"/>
    </location>
</feature>
<keyword evidence="1" id="KW-0547">Nucleotide-binding</keyword>
<dbReference type="Gene3D" id="3.40.50.300">
    <property type="entry name" value="P-loop containing nucleotide triphosphate hydrolases"/>
    <property type="match status" value="1"/>
</dbReference>
<dbReference type="InterPro" id="IPR027417">
    <property type="entry name" value="P-loop_NTPase"/>
</dbReference>
<dbReference type="GO" id="GO:0043139">
    <property type="term" value="F:5'-3' DNA helicase activity"/>
    <property type="evidence" value="ECO:0007669"/>
    <property type="project" value="TreeGrafter"/>
</dbReference>
<reference evidence="6 7" key="1">
    <citation type="journal article" date="2011" name="Environ. Microbiol.">
        <title>Genome of alkaliphilic Bacillus pseudofirmus OF4 reveals adaptations that support the ability to grow in an external pH range from 7.5 to 11.4.</title>
        <authorList>
            <person name="Janto B."/>
            <person name="Ahmed A."/>
            <person name="Ito M."/>
            <person name="Liu J."/>
            <person name="Hicks D.B."/>
            <person name="Pagni S."/>
            <person name="Fackelmayer O.J."/>
            <person name="Smith T.A."/>
            <person name="Earl J."/>
            <person name="Elbourne L.D."/>
            <person name="Hassan K."/>
            <person name="Paulsen I.T."/>
            <person name="Kolsto A.B."/>
            <person name="Tourasse N.J."/>
            <person name="Ehrlich G.D."/>
            <person name="Boissy R."/>
            <person name="Ivey D.M."/>
            <person name="Li G."/>
            <person name="Xue Y."/>
            <person name="Ma Y."/>
            <person name="Hu F.Z."/>
            <person name="Krulwich T.A."/>
        </authorList>
    </citation>
    <scope>NUCLEOTIDE SEQUENCE [LARGE SCALE GENOMIC DNA]</scope>
    <source>
        <strain evidence="7">ATCC BAA-2126 / JCM 17055 / OF4</strain>
    </source>
</reference>
<evidence type="ECO:0000256" key="4">
    <source>
        <dbReference type="ARBA" id="ARBA00022840"/>
    </source>
</evidence>
<dbReference type="KEGG" id="bpf:BpOF4_21199"/>
<keyword evidence="2" id="KW-0378">Hydrolase</keyword>
<dbReference type="SUPFAM" id="SSF52540">
    <property type="entry name" value="P-loop containing nucleoside triphosphate hydrolases"/>
    <property type="match status" value="1"/>
</dbReference>
<dbReference type="HOGENOM" id="CLU_1202861_0_0_9"/>
<dbReference type="RefSeq" id="WP_012961144.1">
    <property type="nucleotide sequence ID" value="NC_013792.1"/>
</dbReference>
<proteinExistence type="predicted"/>
<evidence type="ECO:0000256" key="2">
    <source>
        <dbReference type="ARBA" id="ARBA00022801"/>
    </source>
</evidence>
<dbReference type="EMBL" id="CP001879">
    <property type="protein sequence ID" value="ADC52235.1"/>
    <property type="molecule type" value="Genomic_DNA"/>
</dbReference>
<keyword evidence="3" id="KW-0347">Helicase</keyword>
<dbReference type="PANTHER" id="PTHR43788:SF8">
    <property type="entry name" value="DNA-BINDING PROTEIN SMUBP-2"/>
    <property type="match status" value="1"/>
</dbReference>